<evidence type="ECO:0000313" key="8">
    <source>
        <dbReference type="EMBL" id="KJF40792.1"/>
    </source>
</evidence>
<dbReference type="InterPro" id="IPR005467">
    <property type="entry name" value="His_kinase_dom"/>
</dbReference>
<dbReference type="PANTHER" id="PTHR42878">
    <property type="entry name" value="TWO-COMPONENT HISTIDINE KINASE"/>
    <property type="match status" value="1"/>
</dbReference>
<dbReference type="Gene3D" id="3.30.565.10">
    <property type="entry name" value="Histidine kinase-like ATPase, C-terminal domain"/>
    <property type="match status" value="1"/>
</dbReference>
<dbReference type="PROSITE" id="PS50109">
    <property type="entry name" value="HIS_KIN"/>
    <property type="match status" value="1"/>
</dbReference>
<accession>A0A0D8J1M2</accession>
<evidence type="ECO:0000313" key="11">
    <source>
        <dbReference type="EMBL" id="MTS51883.1"/>
    </source>
</evidence>
<dbReference type="GO" id="GO:0004673">
    <property type="term" value="F:protein histidine kinase activity"/>
    <property type="evidence" value="ECO:0007669"/>
    <property type="project" value="UniProtKB-EC"/>
</dbReference>
<dbReference type="Proteomes" id="UP000472755">
    <property type="component" value="Unassembled WGS sequence"/>
</dbReference>
<comment type="catalytic activity">
    <reaction evidence="1">
        <text>ATP + protein L-histidine = ADP + protein N-phospho-L-histidine.</text>
        <dbReference type="EC" id="2.7.13.3"/>
    </reaction>
</comment>
<dbReference type="PANTHER" id="PTHR42878:SF14">
    <property type="entry name" value="OSMOLARITY TWO-COMPONENT SYSTEM PROTEIN SSK1"/>
    <property type="match status" value="1"/>
</dbReference>
<comment type="subcellular location">
    <subcellularLocation>
        <location evidence="2">Membrane</location>
    </subcellularLocation>
</comment>
<evidence type="ECO:0000313" key="15">
    <source>
        <dbReference type="Proteomes" id="UP000472755"/>
    </source>
</evidence>
<dbReference type="AlphaFoldDB" id="A0A0D8J1M2"/>
<dbReference type="Proteomes" id="UP000053433">
    <property type="component" value="Unassembled WGS sequence"/>
</dbReference>
<keyword evidence="4" id="KW-0808">Transferase</keyword>
<name>A0A0D8J1M2_9FIRM</name>
<proteinExistence type="predicted"/>
<reference evidence="8" key="1">
    <citation type="submission" date="2015-02" db="EMBL/GenBank/DDBJ databases">
        <title>A novel member of the family Ruminococcaceae isolated from human feces.</title>
        <authorList>
            <person name="Shkoporov A.N."/>
            <person name="Chaplin A.V."/>
            <person name="Motuzova O.V."/>
            <person name="Kafarskaia L.I."/>
            <person name="Khokhlova E.V."/>
            <person name="Efimov B.A."/>
        </authorList>
    </citation>
    <scope>NUCLEOTIDE SEQUENCE [LARGE SCALE GENOMIC DNA]</scope>
    <source>
        <strain evidence="8">585-1</strain>
    </source>
</reference>
<dbReference type="GO" id="GO:0007234">
    <property type="term" value="P:osmosensory signaling via phosphorelay pathway"/>
    <property type="evidence" value="ECO:0007669"/>
    <property type="project" value="TreeGrafter"/>
</dbReference>
<keyword evidence="12" id="KW-1185">Reference proteome</keyword>
<dbReference type="EMBL" id="JXXK01000004">
    <property type="protein sequence ID" value="KJF40792.1"/>
    <property type="molecule type" value="Genomic_DNA"/>
</dbReference>
<evidence type="ECO:0000313" key="9">
    <source>
        <dbReference type="EMBL" id="KUE77451.1"/>
    </source>
</evidence>
<evidence type="ECO:0000313" key="13">
    <source>
        <dbReference type="Proteomes" id="UP000053433"/>
    </source>
</evidence>
<sequence length="236" mass="24028">MAPTPNSALLAAHLREDTADLLALLPAARRAAAGGPGGGEATLDGIARAAYRTLRTAENLAAHAALCTAPPHPQPVCVTALAAAYVSGAAGVCRSAVFVPEWPRAPLWAMGDARLFAAALGNLLANAVQYGGERPAISVRAARRGETLLLTVADNGPGCAPSAGDRGLGLGLEVARRYARAYGGRLLAGSAPERGACFSLCLPLCPPGAAPSVPDYMADRFSPLYVQLAPVCDLPL</sequence>
<evidence type="ECO:0000256" key="2">
    <source>
        <dbReference type="ARBA" id="ARBA00004370"/>
    </source>
</evidence>
<dbReference type="InterPro" id="IPR003594">
    <property type="entry name" value="HATPase_dom"/>
</dbReference>
<dbReference type="EMBL" id="LMUA01000003">
    <property type="protein sequence ID" value="KUE77451.1"/>
    <property type="molecule type" value="Genomic_DNA"/>
</dbReference>
<organism evidence="8 12">
    <name type="scientific">Ruthenibacterium lactatiformans</name>
    <dbReference type="NCBI Taxonomy" id="1550024"/>
    <lineage>
        <taxon>Bacteria</taxon>
        <taxon>Bacillati</taxon>
        <taxon>Bacillota</taxon>
        <taxon>Clostridia</taxon>
        <taxon>Eubacteriales</taxon>
        <taxon>Oscillospiraceae</taxon>
        <taxon>Ruthenibacterium</taxon>
    </lineage>
</organism>
<evidence type="ECO:0000259" key="7">
    <source>
        <dbReference type="PROSITE" id="PS50109"/>
    </source>
</evidence>
<evidence type="ECO:0000313" key="10">
    <source>
        <dbReference type="EMBL" id="MTS27264.1"/>
    </source>
</evidence>
<gene>
    <name evidence="9" type="ORF">ASJ35_04070</name>
    <name evidence="11" type="ORF">GMD52_10050</name>
    <name evidence="10" type="ORF">GMD59_08180</name>
    <name evidence="8" type="ORF">TQ39_04555</name>
</gene>
<dbReference type="InterPro" id="IPR050351">
    <property type="entry name" value="BphY/WalK/GraS-like"/>
</dbReference>
<feature type="domain" description="Histidine kinase" evidence="7">
    <location>
        <begin position="111"/>
        <end position="206"/>
    </location>
</feature>
<evidence type="ECO:0000256" key="5">
    <source>
        <dbReference type="ARBA" id="ARBA00022777"/>
    </source>
</evidence>
<evidence type="ECO:0000256" key="4">
    <source>
        <dbReference type="ARBA" id="ARBA00022679"/>
    </source>
</evidence>
<dbReference type="Pfam" id="PF02518">
    <property type="entry name" value="HATPase_c"/>
    <property type="match status" value="1"/>
</dbReference>
<dbReference type="RefSeq" id="WP_050004716.1">
    <property type="nucleotide sequence ID" value="NZ_CAOJUJ010000023.1"/>
</dbReference>
<dbReference type="EC" id="2.7.13.3" evidence="3"/>
<reference evidence="14 15" key="3">
    <citation type="journal article" date="2019" name="Nat. Med.">
        <title>A library of human gut bacterial isolates paired with longitudinal multiomics data enables mechanistic microbiome research.</title>
        <authorList>
            <person name="Poyet M."/>
            <person name="Groussin M."/>
            <person name="Gibbons S.M."/>
            <person name="Avila-Pacheco J."/>
            <person name="Jiang X."/>
            <person name="Kearney S.M."/>
            <person name="Perrotta A.R."/>
            <person name="Berdy B."/>
            <person name="Zhao S."/>
            <person name="Lieberman T.D."/>
            <person name="Swanson P.K."/>
            <person name="Smith M."/>
            <person name="Roesemann S."/>
            <person name="Alexander J.E."/>
            <person name="Rich S.A."/>
            <person name="Livny J."/>
            <person name="Vlamakis H."/>
            <person name="Clish C."/>
            <person name="Bullock K."/>
            <person name="Deik A."/>
            <person name="Scott J."/>
            <person name="Pierce K.A."/>
            <person name="Xavier R.J."/>
            <person name="Alm E.J."/>
        </authorList>
    </citation>
    <scope>NUCLEOTIDE SEQUENCE [LARGE SCALE GENOMIC DNA]</scope>
    <source>
        <strain evidence="10 15">BIOML-A4</strain>
        <strain evidence="11 14">BIOML-A7</strain>
    </source>
</reference>
<dbReference type="GO" id="GO:0000156">
    <property type="term" value="F:phosphorelay response regulator activity"/>
    <property type="evidence" value="ECO:0007669"/>
    <property type="project" value="TreeGrafter"/>
</dbReference>
<dbReference type="SMART" id="SM00387">
    <property type="entry name" value="HATPase_c"/>
    <property type="match status" value="1"/>
</dbReference>
<dbReference type="EMBL" id="WMZU01000010">
    <property type="protein sequence ID" value="MTS27264.1"/>
    <property type="molecule type" value="Genomic_DNA"/>
</dbReference>
<dbReference type="EMBL" id="WMZR01000012">
    <property type="protein sequence ID" value="MTS51883.1"/>
    <property type="molecule type" value="Genomic_DNA"/>
</dbReference>
<evidence type="ECO:0000256" key="6">
    <source>
        <dbReference type="ARBA" id="ARBA00023012"/>
    </source>
</evidence>
<comment type="caution">
    <text evidence="8">The sequence shown here is derived from an EMBL/GenBank/DDBJ whole genome shotgun (WGS) entry which is preliminary data.</text>
</comment>
<keyword evidence="6" id="KW-0902">Two-component regulatory system</keyword>
<dbReference type="Proteomes" id="UP000032483">
    <property type="component" value="Unassembled WGS sequence"/>
</dbReference>
<reference evidence="9 13" key="2">
    <citation type="submission" date="2015-10" db="EMBL/GenBank/DDBJ databases">
        <title>A novel member of the family Ruminococcaceae isolated from human faeces.</title>
        <authorList>
            <person name="Shkoporov A.N."/>
            <person name="Chaplin A.V."/>
            <person name="Motuzova O.V."/>
            <person name="Kafarskaia L.I."/>
            <person name="Efimov B.A."/>
        </authorList>
    </citation>
    <scope>NUCLEOTIDE SEQUENCE [LARGE SCALE GENOMIC DNA]</scope>
    <source>
        <strain evidence="9 13">668</strain>
    </source>
</reference>
<dbReference type="SUPFAM" id="SSF55874">
    <property type="entry name" value="ATPase domain of HSP90 chaperone/DNA topoisomerase II/histidine kinase"/>
    <property type="match status" value="1"/>
</dbReference>
<accession>A0A0W7TUF8</accession>
<dbReference type="GeneID" id="42855897"/>
<dbReference type="GO" id="GO:0030295">
    <property type="term" value="F:protein kinase activator activity"/>
    <property type="evidence" value="ECO:0007669"/>
    <property type="project" value="TreeGrafter"/>
</dbReference>
<dbReference type="Proteomes" id="UP000449193">
    <property type="component" value="Unassembled WGS sequence"/>
</dbReference>
<dbReference type="InterPro" id="IPR004358">
    <property type="entry name" value="Sig_transdc_His_kin-like_C"/>
</dbReference>
<dbReference type="InterPro" id="IPR036890">
    <property type="entry name" value="HATPase_C_sf"/>
</dbReference>
<dbReference type="PRINTS" id="PR00344">
    <property type="entry name" value="BCTRLSENSOR"/>
</dbReference>
<protein>
    <recommendedName>
        <fullName evidence="3">histidine kinase</fullName>
        <ecNumber evidence="3">2.7.13.3</ecNumber>
    </recommendedName>
</protein>
<dbReference type="PATRIC" id="fig|1550024.3.peg.1023"/>
<evidence type="ECO:0000256" key="1">
    <source>
        <dbReference type="ARBA" id="ARBA00000085"/>
    </source>
</evidence>
<keyword evidence="5" id="KW-0418">Kinase</keyword>
<evidence type="ECO:0000313" key="14">
    <source>
        <dbReference type="Proteomes" id="UP000449193"/>
    </source>
</evidence>
<evidence type="ECO:0000256" key="3">
    <source>
        <dbReference type="ARBA" id="ARBA00012438"/>
    </source>
</evidence>
<evidence type="ECO:0000313" key="12">
    <source>
        <dbReference type="Proteomes" id="UP000032483"/>
    </source>
</evidence>